<dbReference type="Proteomes" id="UP000195521">
    <property type="component" value="Unassembled WGS sequence"/>
</dbReference>
<dbReference type="EMBL" id="BDQF01000014">
    <property type="protein sequence ID" value="GAW83095.1"/>
    <property type="molecule type" value="Genomic_DNA"/>
</dbReference>
<dbReference type="GO" id="GO:0003682">
    <property type="term" value="F:chromatin binding"/>
    <property type="evidence" value="ECO:0007669"/>
    <property type="project" value="TreeGrafter"/>
</dbReference>
<reference evidence="5" key="1">
    <citation type="submission" date="2017-04" db="EMBL/GenBank/DDBJ databases">
        <title>Plasmodium gonderi genome.</title>
        <authorList>
            <person name="Arisue N."/>
            <person name="Honma H."/>
            <person name="Kawai S."/>
            <person name="Tougan T."/>
            <person name="Tanabe K."/>
            <person name="Horii T."/>
        </authorList>
    </citation>
    <scope>NUCLEOTIDE SEQUENCE [LARGE SCALE GENOMIC DNA]</scope>
    <source>
        <strain evidence="5">ATCC 30045</strain>
    </source>
</reference>
<evidence type="ECO:0000256" key="1">
    <source>
        <dbReference type="ARBA" id="ARBA00004123"/>
    </source>
</evidence>
<protein>
    <recommendedName>
        <fullName evidence="6">Mini-chromosome maintenance complex-binding protein</fullName>
    </recommendedName>
</protein>
<feature type="compositionally biased region" description="Polar residues" evidence="3">
    <location>
        <begin position="865"/>
        <end position="878"/>
    </location>
</feature>
<dbReference type="PANTHER" id="PTHR13489">
    <property type="entry name" value="MINI-CHROMOSOME MAINTENANCE COMPLEX-BINDING PROTEIN"/>
    <property type="match status" value="1"/>
</dbReference>
<feature type="region of interest" description="Disordered" evidence="3">
    <location>
        <begin position="827"/>
        <end position="878"/>
    </location>
</feature>
<evidence type="ECO:0000313" key="5">
    <source>
        <dbReference type="Proteomes" id="UP000195521"/>
    </source>
</evidence>
<dbReference type="InterPro" id="IPR019140">
    <property type="entry name" value="MCM_complex-bd"/>
</dbReference>
<feature type="compositionally biased region" description="Basic and acidic residues" evidence="3">
    <location>
        <begin position="827"/>
        <end position="860"/>
    </location>
</feature>
<keyword evidence="5" id="KW-1185">Reference proteome</keyword>
<name>A0A1Y1JNS0_PLAGO</name>
<dbReference type="GeneID" id="39749838"/>
<organism evidence="4 5">
    <name type="scientific">Plasmodium gonderi</name>
    <dbReference type="NCBI Taxonomy" id="77519"/>
    <lineage>
        <taxon>Eukaryota</taxon>
        <taxon>Sar</taxon>
        <taxon>Alveolata</taxon>
        <taxon>Apicomplexa</taxon>
        <taxon>Aconoidasida</taxon>
        <taxon>Haemosporida</taxon>
        <taxon>Plasmodiidae</taxon>
        <taxon>Plasmodium</taxon>
        <taxon>Plasmodium (Plasmodium)</taxon>
    </lineage>
</organism>
<dbReference type="PANTHER" id="PTHR13489:SF0">
    <property type="entry name" value="MINI-CHROMOSOME MAINTENANCE COMPLEX-BINDING PROTEIN"/>
    <property type="match status" value="1"/>
</dbReference>
<dbReference type="GO" id="GO:0006261">
    <property type="term" value="P:DNA-templated DNA replication"/>
    <property type="evidence" value="ECO:0007669"/>
    <property type="project" value="TreeGrafter"/>
</dbReference>
<dbReference type="Pfam" id="PF09739">
    <property type="entry name" value="MCM_bind"/>
    <property type="match status" value="4"/>
</dbReference>
<accession>A0A1Y1JNS0</accession>
<dbReference type="RefSeq" id="XP_028545684.1">
    <property type="nucleotide sequence ID" value="XM_028689883.1"/>
</dbReference>
<comment type="subcellular location">
    <subcellularLocation>
        <location evidence="1">Nucleus</location>
    </subcellularLocation>
</comment>
<evidence type="ECO:0008006" key="6">
    <source>
        <dbReference type="Google" id="ProtNLM"/>
    </source>
</evidence>
<dbReference type="OMA" id="CMVQQII"/>
<feature type="region of interest" description="Disordered" evidence="3">
    <location>
        <begin position="400"/>
        <end position="430"/>
    </location>
</feature>
<feature type="region of interest" description="Disordered" evidence="3">
    <location>
        <begin position="48"/>
        <end position="67"/>
    </location>
</feature>
<feature type="compositionally biased region" description="Polar residues" evidence="3">
    <location>
        <begin position="51"/>
        <end position="65"/>
    </location>
</feature>
<evidence type="ECO:0000256" key="3">
    <source>
        <dbReference type="SAM" id="MobiDB-lite"/>
    </source>
</evidence>
<dbReference type="GO" id="GO:0005634">
    <property type="term" value="C:nucleus"/>
    <property type="evidence" value="ECO:0007669"/>
    <property type="project" value="UniProtKB-SubCell"/>
</dbReference>
<sequence>MNILTQIDDVFTNYIKIHGPTEVDSYWDEGIVVNKYIHLGTGRGKIAENGAGTNDKPNFQQNGAQSHIDLEGERRKDLENHKSMNETHVTKKEQNEVYEKIFAASNLCDEKNSTLGEIDSKKENLSSSNGMIEECLCLNKINNLDELKDIALVRWTCMVQQIISPESYLGIYKLINKKNGQIILKSSKYRDYIDTDENWEIIEDDEKRNIDEYYESNYEQYCNRENQEDAIKNKINQTDDKNIQLCNNLNLTRAGKNENNNGYDELDQKMSPQNNYHTKKEDYIMQSKNDSIQICGNDNNFKKYWKRYLFLCTNIPGNKSSWCKQLCDYSSYNSSCENFLKSINDVRNVCSYTSMSHSCGLIKDNYKSNDGSHYPIGGSHFPTDDVQSSRETICSSDFEAEEDRANDHPTDSSLINMNPKDDQNEQSYDSQKKNKIRCIIKIYDDNSQYNGKNENNFLKLNDIIEIIGIYRKHQIRDYEDCEKNFNFYFYYDQNFLKYPCIHVFQYVKINYFNPLSSCILFKNELSNILENGPFGTISELRKHLLLHISNSFSHDLLVAHYFFFYLCGSYIKESKLKLGKISLNIFNISNEENKKNVPDLTAKMEETPKKITNEVANDTNENITQSLKNYEHKKGTKDKKVQCISSETLKIVEFTPNEFHKKCEKDSEMKGKCKKEKKRDYPWHVHKMNTMIKNLVPLYRYIPLSIEKLSSEYLMSVMNHENGELKKGKLQLANNTYLVFDECLLETGKLNNISTKNFLCIERLITSQEIAFIFNTDITFETQNNILILSKKKSMFVNYVDIPIPIYHKRGKGYIPKNQNAISLINKTEENENEKNKLNEENISKNGKQKNEQNTEGRADDDTENCSNTNESASSTRPKFSTEFINTYKNYKPNENELMQFRRYINYILSKNHSAKIHPNITTYITDSFVSLRQKGKDINQFVLNSWICMARILAFSDGSDEINKGHWDYIMKLEAERRLRLSHLDVLYV</sequence>
<keyword evidence="2" id="KW-0539">Nucleus</keyword>
<proteinExistence type="predicted"/>
<dbReference type="AlphaFoldDB" id="A0A1Y1JNS0"/>
<dbReference type="OrthoDB" id="329666at2759"/>
<comment type="caution">
    <text evidence="4">The sequence shown here is derived from an EMBL/GenBank/DDBJ whole genome shotgun (WGS) entry which is preliminary data.</text>
</comment>
<evidence type="ECO:0000313" key="4">
    <source>
        <dbReference type="EMBL" id="GAW83095.1"/>
    </source>
</evidence>
<evidence type="ECO:0000256" key="2">
    <source>
        <dbReference type="ARBA" id="ARBA00023242"/>
    </source>
</evidence>
<gene>
    <name evidence="4" type="ORF">PGO_133670</name>
</gene>